<dbReference type="Proteomes" id="UP001078443">
    <property type="component" value="Unassembled WGS sequence"/>
</dbReference>
<organism evidence="1 2">
    <name type="scientific">Clostridium aestuarii</name>
    <dbReference type="NCBI Taxonomy" id="338193"/>
    <lineage>
        <taxon>Bacteria</taxon>
        <taxon>Bacillati</taxon>
        <taxon>Bacillota</taxon>
        <taxon>Clostridia</taxon>
        <taxon>Eubacteriales</taxon>
        <taxon>Clostridiaceae</taxon>
        <taxon>Clostridium</taxon>
    </lineage>
</organism>
<keyword evidence="2" id="KW-1185">Reference proteome</keyword>
<evidence type="ECO:0000313" key="1">
    <source>
        <dbReference type="EMBL" id="MCY6485400.1"/>
    </source>
</evidence>
<reference evidence="1" key="1">
    <citation type="submission" date="2022-12" db="EMBL/GenBank/DDBJ databases">
        <authorList>
            <person name="Wang J."/>
        </authorList>
    </citation>
    <scope>NUCLEOTIDE SEQUENCE</scope>
    <source>
        <strain evidence="1">HY-45-18</strain>
    </source>
</reference>
<dbReference type="RefSeq" id="WP_268041726.1">
    <property type="nucleotide sequence ID" value="NZ_JAPQER010000007.1"/>
</dbReference>
<sequence length="139" mass="16620">MYYTRYAKEKSYYENKKIEYPTPLSTIEDIENDNIDVFVTLEDEMTYTLTVTTPKKLLWYMDKENVNCMPAAQPDIIVRSLTEENIREALEYFSKYDAYDIKLYYLAGEKRGGLNIENFNKLLEVIRKEVDELYEEDED</sequence>
<name>A0ABT4D2C7_9CLOT</name>
<protein>
    <submittedName>
        <fullName evidence="1">Uncharacterized protein</fullName>
    </submittedName>
</protein>
<proteinExistence type="predicted"/>
<dbReference type="EMBL" id="JAPQER010000007">
    <property type="protein sequence ID" value="MCY6485400.1"/>
    <property type="molecule type" value="Genomic_DNA"/>
</dbReference>
<comment type="caution">
    <text evidence="1">The sequence shown here is derived from an EMBL/GenBank/DDBJ whole genome shotgun (WGS) entry which is preliminary data.</text>
</comment>
<accession>A0ABT4D2C7</accession>
<gene>
    <name evidence="1" type="ORF">OW763_13775</name>
</gene>
<evidence type="ECO:0000313" key="2">
    <source>
        <dbReference type="Proteomes" id="UP001078443"/>
    </source>
</evidence>